<evidence type="ECO:0000313" key="4">
    <source>
        <dbReference type="Proteomes" id="UP001648503"/>
    </source>
</evidence>
<dbReference type="PANTHER" id="PTHR33768">
    <property type="entry name" value="MIP11318P"/>
    <property type="match status" value="1"/>
</dbReference>
<dbReference type="PANTHER" id="PTHR33768:SF3">
    <property type="entry name" value="MIP11318P"/>
    <property type="match status" value="1"/>
</dbReference>
<feature type="compositionally biased region" description="Polar residues" evidence="2">
    <location>
        <begin position="136"/>
        <end position="152"/>
    </location>
</feature>
<evidence type="ECO:0008006" key="5">
    <source>
        <dbReference type="Google" id="ProtNLM"/>
    </source>
</evidence>
<evidence type="ECO:0000256" key="2">
    <source>
        <dbReference type="SAM" id="MobiDB-lite"/>
    </source>
</evidence>
<feature type="region of interest" description="Disordered" evidence="2">
    <location>
        <begin position="577"/>
        <end position="601"/>
    </location>
</feature>
<dbReference type="InterPro" id="IPR029488">
    <property type="entry name" value="Hmw/CFAP97"/>
</dbReference>
<keyword evidence="4" id="KW-1185">Reference proteome</keyword>
<name>A0ABQ8F7M0_9FUNG</name>
<feature type="compositionally biased region" description="Polar residues" evidence="2">
    <location>
        <begin position="1"/>
        <end position="21"/>
    </location>
</feature>
<comment type="caution">
    <text evidence="3">The sequence shown here is derived from an EMBL/GenBank/DDBJ whole genome shotgun (WGS) entry which is preliminary data.</text>
</comment>
<proteinExistence type="inferred from homology"/>
<feature type="region of interest" description="Disordered" evidence="2">
    <location>
        <begin position="376"/>
        <end position="424"/>
    </location>
</feature>
<gene>
    <name evidence="3" type="ORF">BASA50_007194</name>
</gene>
<feature type="compositionally biased region" description="Low complexity" evidence="2">
    <location>
        <begin position="397"/>
        <end position="416"/>
    </location>
</feature>
<evidence type="ECO:0000313" key="3">
    <source>
        <dbReference type="EMBL" id="KAH6593633.1"/>
    </source>
</evidence>
<feature type="compositionally biased region" description="Low complexity" evidence="2">
    <location>
        <begin position="162"/>
        <end position="172"/>
    </location>
</feature>
<evidence type="ECO:0000256" key="1">
    <source>
        <dbReference type="ARBA" id="ARBA00008315"/>
    </source>
</evidence>
<protein>
    <recommendedName>
        <fullName evidence="5">BZIP domain-containing protein</fullName>
    </recommendedName>
</protein>
<dbReference type="Proteomes" id="UP001648503">
    <property type="component" value="Unassembled WGS sequence"/>
</dbReference>
<dbReference type="InterPro" id="IPR038792">
    <property type="entry name" value="CFAP97D1/2"/>
</dbReference>
<feature type="compositionally biased region" description="Basic and acidic residues" evidence="2">
    <location>
        <begin position="376"/>
        <end position="390"/>
    </location>
</feature>
<dbReference type="EMBL" id="JAFCIX010000349">
    <property type="protein sequence ID" value="KAH6593633.1"/>
    <property type="molecule type" value="Genomic_DNA"/>
</dbReference>
<feature type="region of interest" description="Disordered" evidence="2">
    <location>
        <begin position="446"/>
        <end position="488"/>
    </location>
</feature>
<feature type="compositionally biased region" description="Polar residues" evidence="2">
    <location>
        <begin position="446"/>
        <end position="474"/>
    </location>
</feature>
<feature type="region of interest" description="Disordered" evidence="2">
    <location>
        <begin position="1"/>
        <end position="23"/>
    </location>
</feature>
<feature type="compositionally biased region" description="Polar residues" evidence="2">
    <location>
        <begin position="91"/>
        <end position="109"/>
    </location>
</feature>
<accession>A0ABQ8F7M0</accession>
<feature type="compositionally biased region" description="Low complexity" evidence="2">
    <location>
        <begin position="586"/>
        <end position="599"/>
    </location>
</feature>
<reference evidence="3 4" key="1">
    <citation type="submission" date="2021-02" db="EMBL/GenBank/DDBJ databases">
        <title>Variation within the Batrachochytrium salamandrivorans European outbreak.</title>
        <authorList>
            <person name="Kelly M."/>
            <person name="Pasmans F."/>
            <person name="Shea T.P."/>
            <person name="Munoz J.F."/>
            <person name="Carranza S."/>
            <person name="Cuomo C.A."/>
            <person name="Martel A."/>
        </authorList>
    </citation>
    <scope>NUCLEOTIDE SEQUENCE [LARGE SCALE GENOMIC DNA]</scope>
    <source>
        <strain evidence="3 4">AMFP18/2</strain>
    </source>
</reference>
<dbReference type="Pfam" id="PF13879">
    <property type="entry name" value="Hmw_CFAP97"/>
    <property type="match status" value="1"/>
</dbReference>
<organism evidence="3 4">
    <name type="scientific">Batrachochytrium salamandrivorans</name>
    <dbReference type="NCBI Taxonomy" id="1357716"/>
    <lineage>
        <taxon>Eukaryota</taxon>
        <taxon>Fungi</taxon>
        <taxon>Fungi incertae sedis</taxon>
        <taxon>Chytridiomycota</taxon>
        <taxon>Chytridiomycota incertae sedis</taxon>
        <taxon>Chytridiomycetes</taxon>
        <taxon>Rhizophydiales</taxon>
        <taxon>Rhizophydiales incertae sedis</taxon>
        <taxon>Batrachochytrium</taxon>
    </lineage>
</organism>
<comment type="similarity">
    <text evidence="1">Belongs to the CFAP97 family.</text>
</comment>
<feature type="region of interest" description="Disordered" evidence="2">
    <location>
        <begin position="88"/>
        <end position="179"/>
    </location>
</feature>
<sequence length="629" mass="70520">MVAATNGTTLSTGRQIHQQPIRSDRACHTEIQKEGSLRQATHCRSTAAIQQNHPERESFYKLKDVGIQRRQHTVSVQGLPPTVSVRDELESNGSHESMRTTSFQASQKRPYSAPVRRLIPDTSKPTSSGDLKRPPLTSQPVRPATTRLQTLSRLHPPLPQNSRVDSSSSQRSMAKPDLSISNSAAIIPIGLIGETLPPPTTTTAHKRYTSVYPCASKLLAQKWDNTARRRHLEKLETMKACVDNVQSNRSNILAVSSKRLLAQQERAKRIEKENLILLERMRRMFATPSTYTLANSRTMRDRTRKAKASQKKQTELHNQINRDNLILIHRVETKEGFYTIKDCERDSKQHLRYLLNMTRFPEAYVEAIQRKKLDVGSADSKNDNGKKKYENTTIRNPSSVRDSRSANSSRNRASPSLAGDDNVETISDGLKNVSLVNEYYGSHRNISNSSLQSKSCSTNGEMASNESNTESMYESESIDRTCSRSPIESQEHTALKNISAQSHTQDDSEVSIQDKLLLGGDVDSKTPLENNIDLFELESESDIEGYENSQLEVKDDYRYQASSIANETWQPQYNQQLHDSDENGYSGSSSPVGFSSPVSNPLNLTNLQEHSLQSGTHAILNSADLDFFD</sequence>